<dbReference type="EMBL" id="MT141743">
    <property type="protein sequence ID" value="QJA69869.1"/>
    <property type="molecule type" value="Genomic_DNA"/>
</dbReference>
<dbReference type="EMBL" id="MT143045">
    <property type="protein sequence ID" value="QJA92186.1"/>
    <property type="molecule type" value="Genomic_DNA"/>
</dbReference>
<reference evidence="2" key="1">
    <citation type="submission" date="2020-03" db="EMBL/GenBank/DDBJ databases">
        <title>The deep terrestrial virosphere.</title>
        <authorList>
            <person name="Holmfeldt K."/>
            <person name="Nilsson E."/>
            <person name="Simone D."/>
            <person name="Lopez-Fernandez M."/>
            <person name="Wu X."/>
            <person name="de Brujin I."/>
            <person name="Lundin D."/>
            <person name="Andersson A."/>
            <person name="Bertilsson S."/>
            <person name="Dopson M."/>
        </authorList>
    </citation>
    <scope>NUCLEOTIDE SEQUENCE</scope>
    <source>
        <strain evidence="1">MM415A04215</strain>
        <strain evidence="2">MM415B04824</strain>
    </source>
</reference>
<gene>
    <name evidence="1" type="ORF">MM415A04215_0006</name>
    <name evidence="2" type="ORF">MM415B04824_0007</name>
</gene>
<accession>A0A6M3LB37</accession>
<proteinExistence type="predicted"/>
<sequence>MKFPKGREIGYDDFHQEPIWNYNGNKIHRWLNAFRADIQKRVDTKGCFCEACAKEILDRWLTE</sequence>
<organism evidence="2">
    <name type="scientific">viral metagenome</name>
    <dbReference type="NCBI Taxonomy" id="1070528"/>
    <lineage>
        <taxon>unclassified sequences</taxon>
        <taxon>metagenomes</taxon>
        <taxon>organismal metagenomes</taxon>
    </lineage>
</organism>
<dbReference type="AlphaFoldDB" id="A0A6M3LB37"/>
<protein>
    <submittedName>
        <fullName evidence="2">Uncharacterized protein</fullName>
    </submittedName>
</protein>
<evidence type="ECO:0000313" key="2">
    <source>
        <dbReference type="EMBL" id="QJA92186.1"/>
    </source>
</evidence>
<evidence type="ECO:0000313" key="1">
    <source>
        <dbReference type="EMBL" id="QJA69869.1"/>
    </source>
</evidence>
<name>A0A6M3LB37_9ZZZZ</name>